<dbReference type="Gramene" id="mRNA:HanXRQr2_Chr05g0203731">
    <property type="protein sequence ID" value="CDS:HanXRQr2_Chr05g0203731.1"/>
    <property type="gene ID" value="HanXRQr2_Chr05g0203731"/>
</dbReference>
<name>A0A9K3NLP1_HELAN</name>
<evidence type="ECO:0000313" key="1">
    <source>
        <dbReference type="EMBL" id="KAF5804996.1"/>
    </source>
</evidence>
<sequence length="56" mass="6743">MFDFHYLIKVHKKDHWNLENMTNSRKDLVGKDYLCMTDHEPPSAHIINCTKIGWRN</sequence>
<reference evidence="1" key="2">
    <citation type="submission" date="2020-06" db="EMBL/GenBank/DDBJ databases">
        <title>Helianthus annuus Genome sequencing and assembly Release 2.</title>
        <authorList>
            <person name="Gouzy J."/>
            <person name="Langlade N."/>
            <person name="Munos S."/>
        </authorList>
    </citation>
    <scope>NUCLEOTIDE SEQUENCE</scope>
    <source>
        <tissue evidence="1">Leaves</tissue>
    </source>
</reference>
<comment type="caution">
    <text evidence="1">The sequence shown here is derived from an EMBL/GenBank/DDBJ whole genome shotgun (WGS) entry which is preliminary data.</text>
</comment>
<keyword evidence="2" id="KW-1185">Reference proteome</keyword>
<evidence type="ECO:0000313" key="2">
    <source>
        <dbReference type="Proteomes" id="UP000215914"/>
    </source>
</evidence>
<accession>A0A9K3NLP1</accession>
<protein>
    <submittedName>
        <fullName evidence="1">Uncharacterized protein</fullName>
    </submittedName>
</protein>
<dbReference type="EMBL" id="MNCJ02000320">
    <property type="protein sequence ID" value="KAF5804996.1"/>
    <property type="molecule type" value="Genomic_DNA"/>
</dbReference>
<proteinExistence type="predicted"/>
<reference evidence="1" key="1">
    <citation type="journal article" date="2017" name="Nature">
        <title>The sunflower genome provides insights into oil metabolism, flowering and Asterid evolution.</title>
        <authorList>
            <person name="Badouin H."/>
            <person name="Gouzy J."/>
            <person name="Grassa C.J."/>
            <person name="Murat F."/>
            <person name="Staton S.E."/>
            <person name="Cottret L."/>
            <person name="Lelandais-Briere C."/>
            <person name="Owens G.L."/>
            <person name="Carrere S."/>
            <person name="Mayjonade B."/>
            <person name="Legrand L."/>
            <person name="Gill N."/>
            <person name="Kane N.C."/>
            <person name="Bowers J.E."/>
            <person name="Hubner S."/>
            <person name="Bellec A."/>
            <person name="Berard A."/>
            <person name="Berges H."/>
            <person name="Blanchet N."/>
            <person name="Boniface M.C."/>
            <person name="Brunel D."/>
            <person name="Catrice O."/>
            <person name="Chaidir N."/>
            <person name="Claudel C."/>
            <person name="Donnadieu C."/>
            <person name="Faraut T."/>
            <person name="Fievet G."/>
            <person name="Helmstetter N."/>
            <person name="King M."/>
            <person name="Knapp S.J."/>
            <person name="Lai Z."/>
            <person name="Le Paslier M.C."/>
            <person name="Lippi Y."/>
            <person name="Lorenzon L."/>
            <person name="Mandel J.R."/>
            <person name="Marage G."/>
            <person name="Marchand G."/>
            <person name="Marquand E."/>
            <person name="Bret-Mestries E."/>
            <person name="Morien E."/>
            <person name="Nambeesan S."/>
            <person name="Nguyen T."/>
            <person name="Pegot-Espagnet P."/>
            <person name="Pouilly N."/>
            <person name="Raftis F."/>
            <person name="Sallet E."/>
            <person name="Schiex T."/>
            <person name="Thomas J."/>
            <person name="Vandecasteele C."/>
            <person name="Vares D."/>
            <person name="Vear F."/>
            <person name="Vautrin S."/>
            <person name="Crespi M."/>
            <person name="Mangin B."/>
            <person name="Burke J.M."/>
            <person name="Salse J."/>
            <person name="Munos S."/>
            <person name="Vincourt P."/>
            <person name="Rieseberg L.H."/>
            <person name="Langlade N.B."/>
        </authorList>
    </citation>
    <scope>NUCLEOTIDE SEQUENCE</scope>
    <source>
        <tissue evidence="1">Leaves</tissue>
    </source>
</reference>
<dbReference type="AlphaFoldDB" id="A0A9K3NLP1"/>
<organism evidence="1 2">
    <name type="scientific">Helianthus annuus</name>
    <name type="common">Common sunflower</name>
    <dbReference type="NCBI Taxonomy" id="4232"/>
    <lineage>
        <taxon>Eukaryota</taxon>
        <taxon>Viridiplantae</taxon>
        <taxon>Streptophyta</taxon>
        <taxon>Embryophyta</taxon>
        <taxon>Tracheophyta</taxon>
        <taxon>Spermatophyta</taxon>
        <taxon>Magnoliopsida</taxon>
        <taxon>eudicotyledons</taxon>
        <taxon>Gunneridae</taxon>
        <taxon>Pentapetalae</taxon>
        <taxon>asterids</taxon>
        <taxon>campanulids</taxon>
        <taxon>Asterales</taxon>
        <taxon>Asteraceae</taxon>
        <taxon>Asteroideae</taxon>
        <taxon>Heliantheae alliance</taxon>
        <taxon>Heliantheae</taxon>
        <taxon>Helianthus</taxon>
    </lineage>
</organism>
<dbReference type="Proteomes" id="UP000215914">
    <property type="component" value="Unassembled WGS sequence"/>
</dbReference>
<gene>
    <name evidence="1" type="ORF">HanXRQr2_Chr05g0203731</name>
</gene>